<accession>A0A6A5BRY6</accession>
<dbReference type="VEuPathDB" id="AmoebaDB:NF0012580"/>
<reference evidence="1 2" key="1">
    <citation type="journal article" date="2019" name="Sci. Rep.">
        <title>Nanopore sequencing improves the draft genome of the human pathogenic amoeba Naegleria fowleri.</title>
        <authorList>
            <person name="Liechti N."/>
            <person name="Schurch N."/>
            <person name="Bruggmann R."/>
            <person name="Wittwer M."/>
        </authorList>
    </citation>
    <scope>NUCLEOTIDE SEQUENCE [LARGE SCALE GENOMIC DNA]</scope>
    <source>
        <strain evidence="1 2">ATCC 30894</strain>
    </source>
</reference>
<evidence type="ECO:0000313" key="2">
    <source>
        <dbReference type="Proteomes" id="UP000444721"/>
    </source>
</evidence>
<dbReference type="EMBL" id="VFQX01000022">
    <property type="protein sequence ID" value="KAF0979947.1"/>
    <property type="molecule type" value="Genomic_DNA"/>
</dbReference>
<protein>
    <submittedName>
        <fullName evidence="1">Uncharacterized protein</fullName>
    </submittedName>
</protein>
<dbReference type="OMA" id="MEWILSK"/>
<dbReference type="AlphaFoldDB" id="A0A6A5BRY6"/>
<dbReference type="VEuPathDB" id="AmoebaDB:NfTy_049370"/>
<dbReference type="OrthoDB" id="10333583at2759"/>
<organism evidence="1 2">
    <name type="scientific">Naegleria fowleri</name>
    <name type="common">Brain eating amoeba</name>
    <dbReference type="NCBI Taxonomy" id="5763"/>
    <lineage>
        <taxon>Eukaryota</taxon>
        <taxon>Discoba</taxon>
        <taxon>Heterolobosea</taxon>
        <taxon>Tetramitia</taxon>
        <taxon>Eutetramitia</taxon>
        <taxon>Vahlkampfiidae</taxon>
        <taxon>Naegleria</taxon>
    </lineage>
</organism>
<dbReference type="Proteomes" id="UP000444721">
    <property type="component" value="Unassembled WGS sequence"/>
</dbReference>
<evidence type="ECO:0000313" key="1">
    <source>
        <dbReference type="EMBL" id="KAF0979947.1"/>
    </source>
</evidence>
<comment type="caution">
    <text evidence="1">The sequence shown here is derived from an EMBL/GenBank/DDBJ whole genome shotgun (WGS) entry which is preliminary data.</text>
</comment>
<dbReference type="Gene3D" id="3.40.50.300">
    <property type="entry name" value="P-loop containing nucleotide triphosphate hydrolases"/>
    <property type="match status" value="1"/>
</dbReference>
<proteinExistence type="predicted"/>
<dbReference type="VEuPathDB" id="AmoebaDB:FDP41_001100"/>
<dbReference type="RefSeq" id="XP_044564660.1">
    <property type="nucleotide sequence ID" value="XM_044701361.1"/>
</dbReference>
<sequence>MFQFLIDPVLHIFYRIMDTFQPQSKYCVLEYSKSYVYEPPVFKELQDLFRKSFGDDATSKESPVETLHSYSIEFKNFYMNCYELSNNYFTNEEIYKYYIKGKSGLIFTIEFSKNISIEIEELKNRLDLIFSLTHKQPQVPILFIIYGQDLCNNSDVQPVIKLLNEFIQRESYEEYSCMVETDQFKDGTLYEGLEWLMSISNQK</sequence>
<name>A0A6A5BRY6_NAEFO</name>
<dbReference type="InterPro" id="IPR027417">
    <property type="entry name" value="P-loop_NTPase"/>
</dbReference>
<keyword evidence="2" id="KW-1185">Reference proteome</keyword>
<dbReference type="GeneID" id="68108318"/>
<gene>
    <name evidence="1" type="ORF">FDP41_001100</name>
</gene>